<feature type="transmembrane region" description="Helical" evidence="1">
    <location>
        <begin position="35"/>
        <end position="53"/>
    </location>
</feature>
<reference evidence="3" key="1">
    <citation type="submission" date="2016-10" db="EMBL/GenBank/DDBJ databases">
        <authorList>
            <person name="Varghese N."/>
            <person name="Submissions S."/>
        </authorList>
    </citation>
    <scope>NUCLEOTIDE SEQUENCE [LARGE SCALE GENOMIC DNA]</scope>
    <source>
        <strain evidence="3">Gh-67</strain>
    </source>
</reference>
<dbReference type="RefSeq" id="WP_091172648.1">
    <property type="nucleotide sequence ID" value="NZ_CP071878.2"/>
</dbReference>
<keyword evidence="1" id="KW-0472">Membrane</keyword>
<proteinExistence type="predicted"/>
<evidence type="ECO:0000313" key="3">
    <source>
        <dbReference type="Proteomes" id="UP000199705"/>
    </source>
</evidence>
<feature type="transmembrane region" description="Helical" evidence="1">
    <location>
        <begin position="6"/>
        <end position="23"/>
    </location>
</feature>
<evidence type="ECO:0000256" key="1">
    <source>
        <dbReference type="SAM" id="Phobius"/>
    </source>
</evidence>
<keyword evidence="3" id="KW-1185">Reference proteome</keyword>
<name>A0A1G8GT22_9SPHI</name>
<gene>
    <name evidence="2" type="ORF">SAMN05192573_114154</name>
</gene>
<dbReference type="EMBL" id="FNCG01000014">
    <property type="protein sequence ID" value="SDH97463.1"/>
    <property type="molecule type" value="Genomic_DNA"/>
</dbReference>
<feature type="transmembrane region" description="Helical" evidence="1">
    <location>
        <begin position="73"/>
        <end position="99"/>
    </location>
</feature>
<protein>
    <submittedName>
        <fullName evidence="2">Uncharacterized protein</fullName>
    </submittedName>
</protein>
<accession>A0A1G8GT22</accession>
<sequence>MLIFLIWLIAPVVQMILSSLRIKGRIILPIIGSTVLSWGLGIALTVAALPYLVPPPPPSSSHPAGRCGMPEMAVLFGGIFIDGVVALSIGIFSYIIYLIKTKNDRKPQPPVIS</sequence>
<keyword evidence="1" id="KW-0812">Transmembrane</keyword>
<evidence type="ECO:0000313" key="2">
    <source>
        <dbReference type="EMBL" id="SDH97463.1"/>
    </source>
</evidence>
<keyword evidence="1" id="KW-1133">Transmembrane helix</keyword>
<dbReference type="AlphaFoldDB" id="A0A1G8GT22"/>
<dbReference type="Proteomes" id="UP000199705">
    <property type="component" value="Unassembled WGS sequence"/>
</dbReference>
<organism evidence="2 3">
    <name type="scientific">Mucilaginibacter gossypii</name>
    <dbReference type="NCBI Taxonomy" id="551996"/>
    <lineage>
        <taxon>Bacteria</taxon>
        <taxon>Pseudomonadati</taxon>
        <taxon>Bacteroidota</taxon>
        <taxon>Sphingobacteriia</taxon>
        <taxon>Sphingobacteriales</taxon>
        <taxon>Sphingobacteriaceae</taxon>
        <taxon>Mucilaginibacter</taxon>
    </lineage>
</organism>